<feature type="region of interest" description="Disordered" evidence="1">
    <location>
        <begin position="160"/>
        <end position="205"/>
    </location>
</feature>
<evidence type="ECO:0000256" key="1">
    <source>
        <dbReference type="SAM" id="MobiDB-lite"/>
    </source>
</evidence>
<comment type="caution">
    <text evidence="2">The sequence shown here is derived from an EMBL/GenBank/DDBJ whole genome shotgun (WGS) entry which is preliminary data.</text>
</comment>
<dbReference type="EMBL" id="JARBHB010000011">
    <property type="protein sequence ID" value="KAJ8872561.1"/>
    <property type="molecule type" value="Genomic_DNA"/>
</dbReference>
<accession>A0ABQ9GKL2</accession>
<evidence type="ECO:0000313" key="3">
    <source>
        <dbReference type="Proteomes" id="UP001159363"/>
    </source>
</evidence>
<organism evidence="2 3">
    <name type="scientific">Dryococelus australis</name>
    <dbReference type="NCBI Taxonomy" id="614101"/>
    <lineage>
        <taxon>Eukaryota</taxon>
        <taxon>Metazoa</taxon>
        <taxon>Ecdysozoa</taxon>
        <taxon>Arthropoda</taxon>
        <taxon>Hexapoda</taxon>
        <taxon>Insecta</taxon>
        <taxon>Pterygota</taxon>
        <taxon>Neoptera</taxon>
        <taxon>Polyneoptera</taxon>
        <taxon>Phasmatodea</taxon>
        <taxon>Verophasmatodea</taxon>
        <taxon>Anareolatae</taxon>
        <taxon>Phasmatidae</taxon>
        <taxon>Eurycanthinae</taxon>
        <taxon>Dryococelus</taxon>
    </lineage>
</organism>
<protein>
    <submittedName>
        <fullName evidence="2">Uncharacterized protein</fullName>
    </submittedName>
</protein>
<feature type="compositionally biased region" description="Basic residues" evidence="1">
    <location>
        <begin position="181"/>
        <end position="193"/>
    </location>
</feature>
<feature type="region of interest" description="Disordered" evidence="1">
    <location>
        <begin position="101"/>
        <end position="127"/>
    </location>
</feature>
<name>A0ABQ9GKL2_9NEOP</name>
<evidence type="ECO:0000313" key="2">
    <source>
        <dbReference type="EMBL" id="KAJ8872561.1"/>
    </source>
</evidence>
<reference evidence="2 3" key="1">
    <citation type="submission" date="2023-02" db="EMBL/GenBank/DDBJ databases">
        <title>LHISI_Scaffold_Assembly.</title>
        <authorList>
            <person name="Stuart O.P."/>
            <person name="Cleave R."/>
            <person name="Magrath M.J.L."/>
            <person name="Mikheyev A.S."/>
        </authorList>
    </citation>
    <scope>NUCLEOTIDE SEQUENCE [LARGE SCALE GENOMIC DNA]</scope>
    <source>
        <strain evidence="2">Daus_M_001</strain>
        <tissue evidence="2">Leg muscle</tissue>
    </source>
</reference>
<sequence length="234" mass="25360">MNFISISSPALNSNGAIVSCVDLRSDLGSSFEPAWRNRASRAFYNDTHVEADNVRIHVRKLGNSQLLRGLSVEQRRNARVDGTGVPEKSRRPAASSGTIATCENLGATPPGIEPSSPKWEASSLTTRPPRPLLRKSVRFVPLLTSRCWEPIWAERNEKGIAPECKGGGNGRSPRENPLTSRRVRHDSHARKSGYRTPSSRCGTATPALHGPGDFALLLPTLLTGLLEAGVYSAD</sequence>
<dbReference type="Proteomes" id="UP001159363">
    <property type="component" value="Chromosome 10"/>
</dbReference>
<gene>
    <name evidence="2" type="ORF">PR048_026167</name>
</gene>
<keyword evidence="3" id="KW-1185">Reference proteome</keyword>
<proteinExistence type="predicted"/>